<dbReference type="InterPro" id="IPR003615">
    <property type="entry name" value="HNH_nuc"/>
</dbReference>
<protein>
    <recommendedName>
        <fullName evidence="4">Putative HNH nuclease YajD</fullName>
    </recommendedName>
</protein>
<evidence type="ECO:0000313" key="7">
    <source>
        <dbReference type="Proteomes" id="UP000823912"/>
    </source>
</evidence>
<dbReference type="GO" id="GO:0008270">
    <property type="term" value="F:zinc ion binding"/>
    <property type="evidence" value="ECO:0007669"/>
    <property type="project" value="InterPro"/>
</dbReference>
<dbReference type="Proteomes" id="UP000823912">
    <property type="component" value="Unassembled WGS sequence"/>
</dbReference>
<dbReference type="GO" id="GO:0004519">
    <property type="term" value="F:endonuclease activity"/>
    <property type="evidence" value="ECO:0007669"/>
    <property type="project" value="UniProtKB-KW"/>
</dbReference>
<dbReference type="Pfam" id="PF01844">
    <property type="entry name" value="HNH"/>
    <property type="match status" value="1"/>
</dbReference>
<evidence type="ECO:0000256" key="3">
    <source>
        <dbReference type="ARBA" id="ARBA00038412"/>
    </source>
</evidence>
<evidence type="ECO:0000256" key="4">
    <source>
        <dbReference type="ARBA" id="ARBA00040194"/>
    </source>
</evidence>
<gene>
    <name evidence="6" type="ORF">IAA55_10355</name>
</gene>
<feature type="domain" description="HNH nuclease" evidence="5">
    <location>
        <begin position="50"/>
        <end position="105"/>
    </location>
</feature>
<dbReference type="PANTHER" id="PTHR41286:SF1">
    <property type="entry name" value="HNH NUCLEASE YAJD-RELATED"/>
    <property type="match status" value="1"/>
</dbReference>
<dbReference type="Gene3D" id="1.10.30.50">
    <property type="match status" value="1"/>
</dbReference>
<dbReference type="PANTHER" id="PTHR41286">
    <property type="entry name" value="HNH NUCLEASE YAJD-RELATED"/>
    <property type="match status" value="1"/>
</dbReference>
<keyword evidence="2" id="KW-0378">Hydrolase</keyword>
<organism evidence="6 7">
    <name type="scientific">Candidatus Pullilachnospira gallistercoris</name>
    <dbReference type="NCBI Taxonomy" id="2840911"/>
    <lineage>
        <taxon>Bacteria</taxon>
        <taxon>Bacillati</taxon>
        <taxon>Bacillota</taxon>
        <taxon>Clostridia</taxon>
        <taxon>Lachnospirales</taxon>
        <taxon>Lachnospiraceae</taxon>
        <taxon>Lachnospiraceae incertae sedis</taxon>
        <taxon>Candidatus Pullilachnospira</taxon>
    </lineage>
</organism>
<keyword evidence="6" id="KW-0255">Endonuclease</keyword>
<evidence type="ECO:0000259" key="5">
    <source>
        <dbReference type="SMART" id="SM00507"/>
    </source>
</evidence>
<dbReference type="SMART" id="SM00507">
    <property type="entry name" value="HNHc"/>
    <property type="match status" value="1"/>
</dbReference>
<evidence type="ECO:0000256" key="1">
    <source>
        <dbReference type="ARBA" id="ARBA00022722"/>
    </source>
</evidence>
<dbReference type="AlphaFoldDB" id="A0A9D1EB22"/>
<evidence type="ECO:0000256" key="2">
    <source>
        <dbReference type="ARBA" id="ARBA00022801"/>
    </source>
</evidence>
<reference evidence="6" key="1">
    <citation type="submission" date="2020-10" db="EMBL/GenBank/DDBJ databases">
        <authorList>
            <person name="Gilroy R."/>
        </authorList>
    </citation>
    <scope>NUCLEOTIDE SEQUENCE</scope>
    <source>
        <strain evidence="6">ChiSjej5B23-6657</strain>
    </source>
</reference>
<evidence type="ECO:0000313" key="6">
    <source>
        <dbReference type="EMBL" id="HIR71664.1"/>
    </source>
</evidence>
<dbReference type="GO" id="GO:0003676">
    <property type="term" value="F:nucleic acid binding"/>
    <property type="evidence" value="ECO:0007669"/>
    <property type="project" value="InterPro"/>
</dbReference>
<dbReference type="CDD" id="cd00085">
    <property type="entry name" value="HNHc"/>
    <property type="match status" value="1"/>
</dbReference>
<dbReference type="InterPro" id="IPR002711">
    <property type="entry name" value="HNH"/>
</dbReference>
<dbReference type="GO" id="GO:0016787">
    <property type="term" value="F:hydrolase activity"/>
    <property type="evidence" value="ECO:0007669"/>
    <property type="project" value="UniProtKB-KW"/>
</dbReference>
<reference evidence="6" key="2">
    <citation type="journal article" date="2021" name="PeerJ">
        <title>Extensive microbial diversity within the chicken gut microbiome revealed by metagenomics and culture.</title>
        <authorList>
            <person name="Gilroy R."/>
            <person name="Ravi A."/>
            <person name="Getino M."/>
            <person name="Pursley I."/>
            <person name="Horton D.L."/>
            <person name="Alikhan N.F."/>
            <person name="Baker D."/>
            <person name="Gharbi K."/>
            <person name="Hall N."/>
            <person name="Watson M."/>
            <person name="Adriaenssens E.M."/>
            <person name="Foster-Nyarko E."/>
            <person name="Jarju S."/>
            <person name="Secka A."/>
            <person name="Antonio M."/>
            <person name="Oren A."/>
            <person name="Chaudhuri R.R."/>
            <person name="La Ragione R."/>
            <person name="Hildebrand F."/>
            <person name="Pallen M.J."/>
        </authorList>
    </citation>
    <scope>NUCLEOTIDE SEQUENCE</scope>
    <source>
        <strain evidence="6">ChiSjej5B23-6657</strain>
    </source>
</reference>
<proteinExistence type="inferred from homology"/>
<dbReference type="EMBL" id="DVHM01000178">
    <property type="protein sequence ID" value="HIR71664.1"/>
    <property type="molecule type" value="Genomic_DNA"/>
</dbReference>
<keyword evidence="1" id="KW-0540">Nuclease</keyword>
<comment type="similarity">
    <text evidence="3">Belongs to the HNH nuclease family.</text>
</comment>
<comment type="caution">
    <text evidence="6">The sequence shown here is derived from an EMBL/GenBank/DDBJ whole genome shotgun (WGS) entry which is preliminary data.</text>
</comment>
<dbReference type="GO" id="GO:0005829">
    <property type="term" value="C:cytosol"/>
    <property type="evidence" value="ECO:0007669"/>
    <property type="project" value="TreeGrafter"/>
</dbReference>
<accession>A0A9D1EB22</accession>
<sequence>MPGKPRVPCGHPGCPELIEPGTKFCEKHKPLHPEITRPAAKRGYGSRWQKASKAFLQSHPLCAECLKQGRYTKATVVDHIVPHRGDQKLFWDRSNWQPLCKACHDRKTWREDNRPTYTY</sequence>
<name>A0A9D1EB22_9FIRM</name>